<dbReference type="InterPro" id="IPR036396">
    <property type="entry name" value="Cyt_P450_sf"/>
</dbReference>
<comment type="similarity">
    <text evidence="2">Belongs to the cytochrome P450 family.</text>
</comment>
<reference evidence="8" key="1">
    <citation type="journal article" date="2023" name="IScience">
        <title>Live-bearing cockroach genome reveals convergent evolutionary mechanisms linked to viviparity in insects and beyond.</title>
        <authorList>
            <person name="Fouks B."/>
            <person name="Harrison M.C."/>
            <person name="Mikhailova A.A."/>
            <person name="Marchal E."/>
            <person name="English S."/>
            <person name="Carruthers M."/>
            <person name="Jennings E.C."/>
            <person name="Chiamaka E.L."/>
            <person name="Frigard R.A."/>
            <person name="Pippel M."/>
            <person name="Attardo G.M."/>
            <person name="Benoit J.B."/>
            <person name="Bornberg-Bauer E."/>
            <person name="Tobe S.S."/>
        </authorList>
    </citation>
    <scope>NUCLEOTIDE SEQUENCE</scope>
    <source>
        <strain evidence="8">Stay&amp;Tobe</strain>
    </source>
</reference>
<protein>
    <recommendedName>
        <fullName evidence="10">Cytochrome P450</fullName>
    </recommendedName>
</protein>
<dbReference type="Pfam" id="PF00067">
    <property type="entry name" value="p450"/>
    <property type="match status" value="1"/>
</dbReference>
<keyword evidence="6" id="KW-0408">Iron</keyword>
<keyword evidence="5" id="KW-0560">Oxidoreductase</keyword>
<dbReference type="GO" id="GO:0020037">
    <property type="term" value="F:heme binding"/>
    <property type="evidence" value="ECO:0007669"/>
    <property type="project" value="InterPro"/>
</dbReference>
<proteinExistence type="inferred from homology"/>
<dbReference type="EMBL" id="JASPKZ010009376">
    <property type="protein sequence ID" value="KAJ9577096.1"/>
    <property type="molecule type" value="Genomic_DNA"/>
</dbReference>
<dbReference type="InterPro" id="IPR050196">
    <property type="entry name" value="Cytochrome_P450_Monoox"/>
</dbReference>
<evidence type="ECO:0008006" key="10">
    <source>
        <dbReference type="Google" id="ProtNLM"/>
    </source>
</evidence>
<dbReference type="InterPro" id="IPR001128">
    <property type="entry name" value="Cyt_P450"/>
</dbReference>
<dbReference type="GO" id="GO:0004497">
    <property type="term" value="F:monooxygenase activity"/>
    <property type="evidence" value="ECO:0007669"/>
    <property type="project" value="UniProtKB-KW"/>
</dbReference>
<gene>
    <name evidence="8" type="ORF">L9F63_006333</name>
</gene>
<evidence type="ECO:0000256" key="3">
    <source>
        <dbReference type="ARBA" id="ARBA00022617"/>
    </source>
</evidence>
<keyword evidence="9" id="KW-1185">Reference proteome</keyword>
<evidence type="ECO:0000256" key="2">
    <source>
        <dbReference type="ARBA" id="ARBA00010617"/>
    </source>
</evidence>
<accession>A0AAD7ZB78</accession>
<dbReference type="SUPFAM" id="SSF48264">
    <property type="entry name" value="Cytochrome P450"/>
    <property type="match status" value="1"/>
</dbReference>
<comment type="caution">
    <text evidence="8">The sequence shown here is derived from an EMBL/GenBank/DDBJ whole genome shotgun (WGS) entry which is preliminary data.</text>
</comment>
<dbReference type="PANTHER" id="PTHR24291">
    <property type="entry name" value="CYTOCHROME P450 FAMILY 4"/>
    <property type="match status" value="1"/>
</dbReference>
<dbReference type="GO" id="GO:0005506">
    <property type="term" value="F:iron ion binding"/>
    <property type="evidence" value="ECO:0007669"/>
    <property type="project" value="InterPro"/>
</dbReference>
<keyword evidence="4" id="KW-0479">Metal-binding</keyword>
<keyword evidence="7" id="KW-0503">Monooxygenase</keyword>
<reference evidence="8" key="2">
    <citation type="submission" date="2023-05" db="EMBL/GenBank/DDBJ databases">
        <authorList>
            <person name="Fouks B."/>
        </authorList>
    </citation>
    <scope>NUCLEOTIDE SEQUENCE</scope>
    <source>
        <strain evidence="8">Stay&amp;Tobe</strain>
        <tissue evidence="8">Testes</tissue>
    </source>
</reference>
<evidence type="ECO:0000256" key="7">
    <source>
        <dbReference type="ARBA" id="ARBA00023033"/>
    </source>
</evidence>
<evidence type="ECO:0000313" key="8">
    <source>
        <dbReference type="EMBL" id="KAJ9577096.1"/>
    </source>
</evidence>
<dbReference type="Proteomes" id="UP001233999">
    <property type="component" value="Unassembled WGS sequence"/>
</dbReference>
<evidence type="ECO:0000256" key="5">
    <source>
        <dbReference type="ARBA" id="ARBA00023002"/>
    </source>
</evidence>
<dbReference type="Gene3D" id="1.10.630.10">
    <property type="entry name" value="Cytochrome P450"/>
    <property type="match status" value="1"/>
</dbReference>
<dbReference type="PANTHER" id="PTHR24291:SF209">
    <property type="entry name" value="CYTOCHROME P450-LIKE PROTEIN"/>
    <property type="match status" value="1"/>
</dbReference>
<dbReference type="GO" id="GO:0016705">
    <property type="term" value="F:oxidoreductase activity, acting on paired donors, with incorporation or reduction of molecular oxygen"/>
    <property type="evidence" value="ECO:0007669"/>
    <property type="project" value="InterPro"/>
</dbReference>
<evidence type="ECO:0000313" key="9">
    <source>
        <dbReference type="Proteomes" id="UP001233999"/>
    </source>
</evidence>
<name>A0AAD7ZB78_DIPPU</name>
<dbReference type="AlphaFoldDB" id="A0AAD7ZB78"/>
<organism evidence="8 9">
    <name type="scientific">Diploptera punctata</name>
    <name type="common">Pacific beetle cockroach</name>
    <dbReference type="NCBI Taxonomy" id="6984"/>
    <lineage>
        <taxon>Eukaryota</taxon>
        <taxon>Metazoa</taxon>
        <taxon>Ecdysozoa</taxon>
        <taxon>Arthropoda</taxon>
        <taxon>Hexapoda</taxon>
        <taxon>Insecta</taxon>
        <taxon>Pterygota</taxon>
        <taxon>Neoptera</taxon>
        <taxon>Polyneoptera</taxon>
        <taxon>Dictyoptera</taxon>
        <taxon>Blattodea</taxon>
        <taxon>Blaberoidea</taxon>
        <taxon>Blaberidae</taxon>
        <taxon>Diplopterinae</taxon>
        <taxon>Diploptera</taxon>
    </lineage>
</organism>
<evidence type="ECO:0000256" key="1">
    <source>
        <dbReference type="ARBA" id="ARBA00001971"/>
    </source>
</evidence>
<evidence type="ECO:0000256" key="6">
    <source>
        <dbReference type="ARBA" id="ARBA00023004"/>
    </source>
</evidence>
<sequence length="171" mass="19644">INAAKRTRFVYMVNKLPGPAAYPIVGNALELLVPRQKLFEAFDKRSKLYGPLFRVWAGPIAQVCLTRPEHVEVVLRDTKHIDKSLVYSFIRPWLGEGLLTGTGARWHAHRKMITPTFHFKILDIFVDVFVEKSEILVKKLQSKVGGKHFDIIHSSLTVLWILSVKLQWESK</sequence>
<feature type="non-terminal residue" evidence="8">
    <location>
        <position position="171"/>
    </location>
</feature>
<keyword evidence="3" id="KW-0349">Heme</keyword>
<comment type="cofactor">
    <cofactor evidence="1">
        <name>heme</name>
        <dbReference type="ChEBI" id="CHEBI:30413"/>
    </cofactor>
</comment>
<evidence type="ECO:0000256" key="4">
    <source>
        <dbReference type="ARBA" id="ARBA00022723"/>
    </source>
</evidence>